<evidence type="ECO:0008006" key="4">
    <source>
        <dbReference type="Google" id="ProtNLM"/>
    </source>
</evidence>
<keyword evidence="1" id="KW-0472">Membrane</keyword>
<gene>
    <name evidence="2" type="ORF">ER308_02930</name>
</gene>
<keyword evidence="3" id="KW-1185">Reference proteome</keyword>
<keyword evidence="1" id="KW-1133">Transmembrane helix</keyword>
<reference evidence="2 3" key="1">
    <citation type="submission" date="2019-01" db="EMBL/GenBank/DDBJ databases">
        <title>Egibacter rhizosphaerae EGI 80759T.</title>
        <authorList>
            <person name="Chen D.-D."/>
            <person name="Tian Y."/>
            <person name="Jiao J.-Y."/>
            <person name="Zhang X.-T."/>
            <person name="Zhang Y.-G."/>
            <person name="Zhang Y."/>
            <person name="Xiao M."/>
            <person name="Shu W.-S."/>
            <person name="Li W.-J."/>
        </authorList>
    </citation>
    <scope>NUCLEOTIDE SEQUENCE [LARGE SCALE GENOMIC DNA]</scope>
    <source>
        <strain evidence="2 3">EGI 80759</strain>
    </source>
</reference>
<sequence length="535" mass="54096">MALTFVRLKLALLAASFKRSAQQAIGFALGIVFLIPVSIGAAVWLSGTEAAHAPGLLAALGTALIIGWGLMAPFAFGTDETLDPARLRTAPLRPRTLVIGLLAASAIGLAPVVTFLLLAGAGIAVARAGGPFGWAIGLVALVAQLTLCLLLSRAMVTWLADKLRSRRGRDLVMVGVTAIGPLAAVLAQIWVRTEADVDLRETVAGVGEAVSLLPTAWAARAAEAAAAGQALAALGWLAGVAALLLLCLAWWARTLEHAVASGGTASVSQGGLHLEPRALAQLLPEGPIGAACARELRSWSREPQRRIGMLLVSLAAVVAIGAGILTAAGFSPAAPLAELPPEVALVTVGITLVVGLQALNLLGADRGGIWLPLMAGRLRTELIGKHLAITLLAVVPATVAAVGFALATGGWVYVPLSAAAGLVGLAPVLAVGAVSSILAPYPLPDSPTGLSGGSQGQGCATMIGQMIAMLASGIVLAPAAALVAAAVFLEGPWVLPALIFVPIYAVAIWWGGVVAGSAMGSSQRERVITTLSTRP</sequence>
<dbReference type="EMBL" id="CP036402">
    <property type="protein sequence ID" value="QBI18618.1"/>
    <property type="molecule type" value="Genomic_DNA"/>
</dbReference>
<dbReference type="Proteomes" id="UP000291469">
    <property type="component" value="Chromosome"/>
</dbReference>
<feature type="transmembrane region" description="Helical" evidence="1">
    <location>
        <begin position="383"/>
        <end position="406"/>
    </location>
</feature>
<feature type="transmembrane region" description="Helical" evidence="1">
    <location>
        <begin position="132"/>
        <end position="151"/>
    </location>
</feature>
<feature type="transmembrane region" description="Helical" evidence="1">
    <location>
        <begin position="493"/>
        <end position="516"/>
    </location>
</feature>
<keyword evidence="1" id="KW-0812">Transmembrane</keyword>
<dbReference type="OrthoDB" id="4334618at2"/>
<feature type="transmembrane region" description="Helical" evidence="1">
    <location>
        <begin position="171"/>
        <end position="191"/>
    </location>
</feature>
<feature type="transmembrane region" description="Helical" evidence="1">
    <location>
        <begin position="230"/>
        <end position="251"/>
    </location>
</feature>
<protein>
    <recommendedName>
        <fullName evidence="4">Transporter</fullName>
    </recommendedName>
</protein>
<feature type="transmembrane region" description="Helical" evidence="1">
    <location>
        <begin position="343"/>
        <end position="362"/>
    </location>
</feature>
<feature type="transmembrane region" description="Helical" evidence="1">
    <location>
        <begin position="56"/>
        <end position="76"/>
    </location>
</feature>
<name>A0A411YBR4_9ACTN</name>
<organism evidence="2 3">
    <name type="scientific">Egibacter rhizosphaerae</name>
    <dbReference type="NCBI Taxonomy" id="1670831"/>
    <lineage>
        <taxon>Bacteria</taxon>
        <taxon>Bacillati</taxon>
        <taxon>Actinomycetota</taxon>
        <taxon>Nitriliruptoria</taxon>
        <taxon>Egibacterales</taxon>
        <taxon>Egibacteraceae</taxon>
        <taxon>Egibacter</taxon>
    </lineage>
</organism>
<dbReference type="KEGG" id="erz:ER308_02930"/>
<dbReference type="RefSeq" id="WP_131153616.1">
    <property type="nucleotide sequence ID" value="NZ_CP036402.1"/>
</dbReference>
<evidence type="ECO:0000256" key="1">
    <source>
        <dbReference type="SAM" id="Phobius"/>
    </source>
</evidence>
<feature type="transmembrane region" description="Helical" evidence="1">
    <location>
        <begin position="307"/>
        <end position="331"/>
    </location>
</feature>
<feature type="transmembrane region" description="Helical" evidence="1">
    <location>
        <begin position="462"/>
        <end position="487"/>
    </location>
</feature>
<evidence type="ECO:0000313" key="2">
    <source>
        <dbReference type="EMBL" id="QBI18618.1"/>
    </source>
</evidence>
<accession>A0A411YBR4</accession>
<feature type="transmembrane region" description="Helical" evidence="1">
    <location>
        <begin position="418"/>
        <end position="441"/>
    </location>
</feature>
<proteinExistence type="predicted"/>
<feature type="transmembrane region" description="Helical" evidence="1">
    <location>
        <begin position="24"/>
        <end position="44"/>
    </location>
</feature>
<dbReference type="AlphaFoldDB" id="A0A411YBR4"/>
<feature type="transmembrane region" description="Helical" evidence="1">
    <location>
        <begin position="97"/>
        <end position="126"/>
    </location>
</feature>
<evidence type="ECO:0000313" key="3">
    <source>
        <dbReference type="Proteomes" id="UP000291469"/>
    </source>
</evidence>